<accession>A0ABT1K0K8</accession>
<evidence type="ECO:0000313" key="3">
    <source>
        <dbReference type="Proteomes" id="UP001320766"/>
    </source>
</evidence>
<evidence type="ECO:0000313" key="2">
    <source>
        <dbReference type="EMBL" id="MCP2347534.1"/>
    </source>
</evidence>
<dbReference type="RefSeq" id="WP_253770563.1">
    <property type="nucleotide sequence ID" value="NZ_BAAAVE010000004.1"/>
</dbReference>
<evidence type="ECO:0000256" key="1">
    <source>
        <dbReference type="SAM" id="MobiDB-lite"/>
    </source>
</evidence>
<dbReference type="Proteomes" id="UP001320766">
    <property type="component" value="Unassembled WGS sequence"/>
</dbReference>
<keyword evidence="3" id="KW-1185">Reference proteome</keyword>
<organism evidence="2 3">
    <name type="scientific">Nonomuraea roseoviolacea subsp. carminata</name>
    <dbReference type="NCBI Taxonomy" id="160689"/>
    <lineage>
        <taxon>Bacteria</taxon>
        <taxon>Bacillati</taxon>
        <taxon>Actinomycetota</taxon>
        <taxon>Actinomycetes</taxon>
        <taxon>Streptosporangiales</taxon>
        <taxon>Streptosporangiaceae</taxon>
        <taxon>Nonomuraea</taxon>
    </lineage>
</organism>
<reference evidence="2 3" key="1">
    <citation type="submission" date="2022-06" db="EMBL/GenBank/DDBJ databases">
        <title>Sequencing the genomes of 1000 actinobacteria strains.</title>
        <authorList>
            <person name="Klenk H.-P."/>
        </authorList>
    </citation>
    <scope>NUCLEOTIDE SEQUENCE [LARGE SCALE GENOMIC DNA]</scope>
    <source>
        <strain evidence="2 3">DSM 44170</strain>
    </source>
</reference>
<proteinExistence type="predicted"/>
<protein>
    <submittedName>
        <fullName evidence="2">Uncharacterized protein</fullName>
    </submittedName>
</protein>
<dbReference type="EMBL" id="JAMZEC010000001">
    <property type="protein sequence ID" value="MCP2347534.1"/>
    <property type="molecule type" value="Genomic_DNA"/>
</dbReference>
<gene>
    <name evidence="2" type="ORF">HD595_003656</name>
</gene>
<comment type="caution">
    <text evidence="2">The sequence shown here is derived from an EMBL/GenBank/DDBJ whole genome shotgun (WGS) entry which is preliminary data.</text>
</comment>
<feature type="region of interest" description="Disordered" evidence="1">
    <location>
        <begin position="1"/>
        <end position="22"/>
    </location>
</feature>
<dbReference type="Gene3D" id="2.40.10.10">
    <property type="entry name" value="Trypsin-like serine proteases"/>
    <property type="match status" value="1"/>
</dbReference>
<sequence length="166" mass="17231">MFGHGRAVAVPQPRRHGLVSSSGTLTSNGRLVDIVGGQGLAFNQATSPTVDVFGYPAGPHPDGTRPYTGQTLERSTGPTFAMRLDTPPADQPAGVDSPFTGEGSLGSSWLESYGDDQGLGYLNGITTGVSDTDGDGRYDTGVSPYFDSGLYNVFRAAAAAWSGRVL</sequence>
<dbReference type="InterPro" id="IPR043504">
    <property type="entry name" value="Peptidase_S1_PA_chymotrypsin"/>
</dbReference>
<name>A0ABT1K0K8_9ACTN</name>